<dbReference type="OrthoDB" id="123540at2157"/>
<name>F7XNY1_METZD</name>
<dbReference type="RefSeq" id="WP_013897610.1">
    <property type="nucleotide sequence ID" value="NC_015676.1"/>
</dbReference>
<organism evidence="1 2">
    <name type="scientific">Methanosalsum zhilinae (strain DSM 4017 / NBRC 107636 / OCM 62 / WeN5)</name>
    <name type="common">Methanohalophilus zhilinae</name>
    <dbReference type="NCBI Taxonomy" id="679901"/>
    <lineage>
        <taxon>Archaea</taxon>
        <taxon>Methanobacteriati</taxon>
        <taxon>Methanobacteriota</taxon>
        <taxon>Stenosarchaea group</taxon>
        <taxon>Methanomicrobia</taxon>
        <taxon>Methanosarcinales</taxon>
        <taxon>Methanosarcinaceae</taxon>
        <taxon>Methanosalsum</taxon>
    </lineage>
</organism>
<dbReference type="HOGENOM" id="CLU_1159051_0_0_2"/>
<keyword evidence="2" id="KW-1185">Reference proteome</keyword>
<reference evidence="1 2" key="1">
    <citation type="submission" date="2010-07" db="EMBL/GenBank/DDBJ databases">
        <title>The complete genome of Methanosalsum zhilinae DSM 4017.</title>
        <authorList>
            <consortium name="US DOE Joint Genome Institute (JGI-PGF)"/>
            <person name="Lucas S."/>
            <person name="Copeland A."/>
            <person name="Lapidus A."/>
            <person name="Glavina del Rio T."/>
            <person name="Dalin E."/>
            <person name="Tice H."/>
            <person name="Bruce D."/>
            <person name="Goodwin L."/>
            <person name="Pitluck S."/>
            <person name="Kyrpides N."/>
            <person name="Mavromatis K."/>
            <person name="Ovchinnikova G."/>
            <person name="Daligault H."/>
            <person name="Detter J.C."/>
            <person name="Han C."/>
            <person name="Tapia R."/>
            <person name="Larimer F."/>
            <person name="Land M."/>
            <person name="Hauser L."/>
            <person name="Markowitz V."/>
            <person name="Cheng J.-F."/>
            <person name="Hugenholtz P."/>
            <person name="Woyke T."/>
            <person name="Wu D."/>
            <person name="Spring S."/>
            <person name="Schueler E."/>
            <person name="Brambilla E."/>
            <person name="Klenk H.-P."/>
            <person name="Eisen J.A."/>
        </authorList>
    </citation>
    <scope>NUCLEOTIDE SEQUENCE [LARGE SCALE GENOMIC DNA]</scope>
    <source>
        <strain evidence="2">DSM 4017 / NBRC 107636 / OCM 62 / WeN5</strain>
    </source>
</reference>
<dbReference type="Proteomes" id="UP000006622">
    <property type="component" value="Chromosome"/>
</dbReference>
<dbReference type="AlphaFoldDB" id="F7XNY1"/>
<dbReference type="GeneID" id="10821899"/>
<evidence type="ECO:0000313" key="1">
    <source>
        <dbReference type="EMBL" id="AEH60171.1"/>
    </source>
</evidence>
<sequence>MLKELLYGLLPYSLNKSLVNRRCGFHKQDKVLQESRIVLSPPDFDFGRVVSSELDKSVSFLPYCAKPRGENGCPLCDPVHGRKDSKCLKLMDMDCHVPCTLGSMVDILKKHGFTRDRIFIIDSDPNLFSWLKDKKEEGYKYIMPGVACHYGVGYALNHISKKLGYSGCIVFLDDHDPKDSKNGVCRGISDYLSMEKYDKGKLTRITESSISTIDMMLAGNYKSVNNKNKSYEVLNYPNFAHDPSEKTKKPAEN</sequence>
<accession>F7XNY1</accession>
<evidence type="ECO:0000313" key="2">
    <source>
        <dbReference type="Proteomes" id="UP000006622"/>
    </source>
</evidence>
<proteinExistence type="predicted"/>
<dbReference type="KEGG" id="mzh:Mzhil_0295"/>
<gene>
    <name evidence="1" type="ordered locus">Mzhil_0295</name>
</gene>
<protein>
    <submittedName>
        <fullName evidence="1">Uncharacterized protein</fullName>
    </submittedName>
</protein>
<dbReference type="EMBL" id="CP002101">
    <property type="protein sequence ID" value="AEH60171.1"/>
    <property type="molecule type" value="Genomic_DNA"/>
</dbReference>